<protein>
    <recommendedName>
        <fullName evidence="8">EamA domain-containing protein</fullName>
    </recommendedName>
</protein>
<sequence>MDVTKTQQIAGKNYAVILALTAALLFGLNAPFSKLFLERLPPMLMVSLLYLGAGIGILALNLMTRAAGQEKAEAKITKKELPWTIFMILLDIAAPFFLMLGLLTATANTASLLFNFEMVATSVIALVFFKEAVGKRMWMAIGIITLASIILSLDWTDISAIAFSMGSVFVLLACCCWGLENNCTRNMSEKDPAQIVILKGFGSGLGAALIFLFFERAELTNFSIYYVLGALILGFISYGLSIFLYVKAQRHLGAARTSTYYAAAPFMGVIVSFIIFGTTLDISFWLAAVLMVAGTYLAVRENHDHAHVHEELVHEHLHGHDDGHHSHKENNSNHDERENVHSHEHTHKTEQHSHSHNPDIHHRHSH</sequence>
<evidence type="ECO:0000256" key="7">
    <source>
        <dbReference type="SAM" id="Phobius"/>
    </source>
</evidence>
<dbReference type="GeneID" id="89228972"/>
<feature type="region of interest" description="Disordered" evidence="6">
    <location>
        <begin position="315"/>
        <end position="366"/>
    </location>
</feature>
<evidence type="ECO:0000256" key="3">
    <source>
        <dbReference type="ARBA" id="ARBA00022692"/>
    </source>
</evidence>
<feature type="transmembrane region" description="Helical" evidence="7">
    <location>
        <begin position="44"/>
        <end position="62"/>
    </location>
</feature>
<comment type="subcellular location">
    <subcellularLocation>
        <location evidence="1">Cell membrane</location>
        <topology evidence="1">Multi-pass membrane protein</topology>
    </subcellularLocation>
</comment>
<feature type="transmembrane region" description="Helical" evidence="7">
    <location>
        <begin position="136"/>
        <end position="153"/>
    </location>
</feature>
<feature type="transmembrane region" description="Helical" evidence="7">
    <location>
        <begin position="83"/>
        <end position="103"/>
    </location>
</feature>
<evidence type="ECO:0000256" key="5">
    <source>
        <dbReference type="ARBA" id="ARBA00023136"/>
    </source>
</evidence>
<evidence type="ECO:0000256" key="1">
    <source>
        <dbReference type="ARBA" id="ARBA00004651"/>
    </source>
</evidence>
<dbReference type="PANTHER" id="PTHR42920">
    <property type="entry name" value="OS03G0707200 PROTEIN-RELATED"/>
    <property type="match status" value="1"/>
</dbReference>
<feature type="domain" description="EamA" evidence="8">
    <location>
        <begin position="15"/>
        <end position="152"/>
    </location>
</feature>
<feature type="compositionally biased region" description="Basic and acidic residues" evidence="6">
    <location>
        <begin position="315"/>
        <end position="360"/>
    </location>
</feature>
<reference evidence="9 10" key="1">
    <citation type="submission" date="2023-07" db="EMBL/GenBank/DDBJ databases">
        <title>Closed genome sequence of Methanosarcinaceae archaeon Am2.</title>
        <authorList>
            <person name="Poehlein A."/>
            <person name="Protasov E."/>
            <person name="Platt K."/>
            <person name="Reeh H."/>
            <person name="Daniel R."/>
            <person name="Brune A."/>
        </authorList>
    </citation>
    <scope>NUCLEOTIDE SEQUENCE [LARGE SCALE GENOMIC DNA]</scope>
    <source>
        <strain evidence="9 10">Am2</strain>
    </source>
</reference>
<feature type="transmembrane region" description="Helical" evidence="7">
    <location>
        <begin position="109"/>
        <end position="129"/>
    </location>
</feature>
<dbReference type="EMBL" id="CP131061">
    <property type="protein sequence ID" value="WNY27741.1"/>
    <property type="molecule type" value="Genomic_DNA"/>
</dbReference>
<dbReference type="GO" id="GO:0005886">
    <property type="term" value="C:plasma membrane"/>
    <property type="evidence" value="ECO:0007669"/>
    <property type="project" value="UniProtKB-SubCell"/>
</dbReference>
<dbReference type="InterPro" id="IPR037185">
    <property type="entry name" value="EmrE-like"/>
</dbReference>
<keyword evidence="2" id="KW-1003">Cell membrane</keyword>
<dbReference type="Proteomes" id="UP001304970">
    <property type="component" value="Chromosome"/>
</dbReference>
<proteinExistence type="predicted"/>
<dbReference type="InterPro" id="IPR000620">
    <property type="entry name" value="EamA_dom"/>
</dbReference>
<dbReference type="Pfam" id="PF00892">
    <property type="entry name" value="EamA"/>
    <property type="match status" value="2"/>
</dbReference>
<evidence type="ECO:0000256" key="6">
    <source>
        <dbReference type="SAM" id="MobiDB-lite"/>
    </source>
</evidence>
<feature type="transmembrane region" description="Helical" evidence="7">
    <location>
        <begin position="258"/>
        <end position="276"/>
    </location>
</feature>
<evidence type="ECO:0000256" key="4">
    <source>
        <dbReference type="ARBA" id="ARBA00022989"/>
    </source>
</evidence>
<keyword evidence="3 7" id="KW-0812">Transmembrane</keyword>
<feature type="transmembrane region" description="Helical" evidence="7">
    <location>
        <begin position="192"/>
        <end position="214"/>
    </location>
</feature>
<evidence type="ECO:0000256" key="2">
    <source>
        <dbReference type="ARBA" id="ARBA00022475"/>
    </source>
</evidence>
<dbReference type="AlphaFoldDB" id="A0AA96ZXI6"/>
<organism evidence="9 10">
    <name type="scientific">Methanolapillus ohkumae</name>
    <dbReference type="NCBI Taxonomy" id="3028298"/>
    <lineage>
        <taxon>Archaea</taxon>
        <taxon>Methanobacteriati</taxon>
        <taxon>Methanobacteriota</taxon>
        <taxon>Stenosarchaea group</taxon>
        <taxon>Methanomicrobia</taxon>
        <taxon>Methanosarcinales</taxon>
        <taxon>Methanosarcinaceae</taxon>
        <taxon>Methanolapillus</taxon>
    </lineage>
</organism>
<evidence type="ECO:0000313" key="9">
    <source>
        <dbReference type="EMBL" id="WNY27741.1"/>
    </source>
</evidence>
<name>A0AA96ZXI6_9EURY</name>
<feature type="transmembrane region" description="Helical" evidence="7">
    <location>
        <begin position="282"/>
        <end position="299"/>
    </location>
</feature>
<feature type="transmembrane region" description="Helical" evidence="7">
    <location>
        <begin position="226"/>
        <end position="246"/>
    </location>
</feature>
<dbReference type="SUPFAM" id="SSF103481">
    <property type="entry name" value="Multidrug resistance efflux transporter EmrE"/>
    <property type="match status" value="2"/>
</dbReference>
<dbReference type="RefSeq" id="WP_338097700.1">
    <property type="nucleotide sequence ID" value="NZ_CP131061.1"/>
</dbReference>
<feature type="transmembrane region" description="Helical" evidence="7">
    <location>
        <begin position="12"/>
        <end position="32"/>
    </location>
</feature>
<evidence type="ECO:0000259" key="8">
    <source>
        <dbReference type="Pfam" id="PF00892"/>
    </source>
</evidence>
<dbReference type="InterPro" id="IPR051258">
    <property type="entry name" value="Diverse_Substrate_Transporter"/>
</dbReference>
<feature type="transmembrane region" description="Helical" evidence="7">
    <location>
        <begin position="159"/>
        <end position="180"/>
    </location>
</feature>
<keyword evidence="10" id="KW-1185">Reference proteome</keyword>
<keyword evidence="4 7" id="KW-1133">Transmembrane helix</keyword>
<dbReference type="PANTHER" id="PTHR42920:SF11">
    <property type="entry name" value="INNER MEMBRANE PROTEIN YTFF"/>
    <property type="match status" value="1"/>
</dbReference>
<feature type="domain" description="EamA" evidence="8">
    <location>
        <begin position="165"/>
        <end position="299"/>
    </location>
</feature>
<evidence type="ECO:0000313" key="10">
    <source>
        <dbReference type="Proteomes" id="UP001304970"/>
    </source>
</evidence>
<accession>A0AA96ZXI6</accession>
<gene>
    <name evidence="9" type="ORF">MsAm2_15480</name>
</gene>
<keyword evidence="5 7" id="KW-0472">Membrane</keyword>